<sequence>EQQNMCSHFEALAKLLRRPPVTLGGRGEARLSSLYDYSEPVRAAAQGAACPPPAALVGSDFRAVRAEFFGAPAHFRIDSYLKPFDAACFLKPRLLEVPREPCPRPQGELVKCARKLNAAGHLYLATPSEEPKSQRMNLLAVAKNEPVDRIVGDRRRRNWLEAHLSGGARDLPARYHFVDHELEDSEVAEIFADDLRDFHPSAVALPARACTNAFAIELSPLELAGARALRRFGAAPPPKLIPRALSLVMGDTSETDWATEAHSQVLYSAGALLAERRVLQDKALTEAFDAASVAYQDAGLVRHPAKAGRGDRQGINLGAEVLGEEGHVGSERLRRMRLAELSVQLATQRRVTGSLLRAVARSWVYIPFVSQVFELPAGVRRELVLLAALCAAMTSNIRAHPGGVLVATDASESALGGVAAPISRRLRRELWRLRGRRGWPTHLVGQHGEWLFARGPGRDRADFAEALRAEQQRVQAADPQRVLVECFDVMELCAS</sequence>
<organism evidence="1 2">
    <name type="scientific">Prorocentrum cordatum</name>
    <dbReference type="NCBI Taxonomy" id="2364126"/>
    <lineage>
        <taxon>Eukaryota</taxon>
        <taxon>Sar</taxon>
        <taxon>Alveolata</taxon>
        <taxon>Dinophyceae</taxon>
        <taxon>Prorocentrales</taxon>
        <taxon>Prorocentraceae</taxon>
        <taxon>Prorocentrum</taxon>
    </lineage>
</organism>
<reference evidence="1" key="1">
    <citation type="submission" date="2023-10" db="EMBL/GenBank/DDBJ databases">
        <authorList>
            <person name="Chen Y."/>
            <person name="Shah S."/>
            <person name="Dougan E. K."/>
            <person name="Thang M."/>
            <person name="Chan C."/>
        </authorList>
    </citation>
    <scope>NUCLEOTIDE SEQUENCE [LARGE SCALE GENOMIC DNA]</scope>
</reference>
<dbReference type="EMBL" id="CAUYUJ010015837">
    <property type="protein sequence ID" value="CAK0858746.1"/>
    <property type="molecule type" value="Genomic_DNA"/>
</dbReference>
<feature type="non-terminal residue" evidence="1">
    <location>
        <position position="1"/>
    </location>
</feature>
<name>A0ABN9UGI5_9DINO</name>
<proteinExistence type="predicted"/>
<evidence type="ECO:0000313" key="2">
    <source>
        <dbReference type="Proteomes" id="UP001189429"/>
    </source>
</evidence>
<evidence type="ECO:0000313" key="1">
    <source>
        <dbReference type="EMBL" id="CAK0858746.1"/>
    </source>
</evidence>
<protein>
    <submittedName>
        <fullName evidence="1">Uncharacterized protein</fullName>
    </submittedName>
</protein>
<dbReference type="Proteomes" id="UP001189429">
    <property type="component" value="Unassembled WGS sequence"/>
</dbReference>
<comment type="caution">
    <text evidence="1">The sequence shown here is derived from an EMBL/GenBank/DDBJ whole genome shotgun (WGS) entry which is preliminary data.</text>
</comment>
<accession>A0ABN9UGI5</accession>
<keyword evidence="2" id="KW-1185">Reference proteome</keyword>
<gene>
    <name evidence="1" type="ORF">PCOR1329_LOCUS48350</name>
</gene>